<dbReference type="Pfam" id="PF09751">
    <property type="entry name" value="Es2"/>
    <property type="match status" value="1"/>
</dbReference>
<feature type="compositionally biased region" description="Basic and acidic residues" evidence="4">
    <location>
        <begin position="527"/>
        <end position="536"/>
    </location>
</feature>
<evidence type="ECO:0000256" key="2">
    <source>
        <dbReference type="ARBA" id="ARBA00009072"/>
    </source>
</evidence>
<reference evidence="5 6" key="1">
    <citation type="journal article" date="2019" name="Fungal Biol. Biotechnol.">
        <title>Draft genome sequence of fastidious pathogen Ceratobasidium theobromae, which causes vascular-streak dieback in Theobroma cacao.</title>
        <authorList>
            <person name="Ali S.S."/>
            <person name="Asman A."/>
            <person name="Shao J."/>
            <person name="Firmansyah A.P."/>
            <person name="Susilo A.W."/>
            <person name="Rosmana A."/>
            <person name="McMahon P."/>
            <person name="Junaid M."/>
            <person name="Guest D."/>
            <person name="Kheng T.Y."/>
            <person name="Meinhardt L.W."/>
            <person name="Bailey B.A."/>
        </authorList>
    </citation>
    <scope>NUCLEOTIDE SEQUENCE [LARGE SCALE GENOMIC DNA]</scope>
    <source>
        <strain evidence="5 6">CT2</strain>
    </source>
</reference>
<dbReference type="EMBL" id="SSOP01000001">
    <property type="protein sequence ID" value="KAB5596387.1"/>
    <property type="molecule type" value="Genomic_DNA"/>
</dbReference>
<feature type="region of interest" description="Disordered" evidence="4">
    <location>
        <begin position="200"/>
        <end position="226"/>
    </location>
</feature>
<dbReference type="AlphaFoldDB" id="A0A5N5R0I6"/>
<comment type="subcellular location">
    <subcellularLocation>
        <location evidence="1">Nucleus</location>
    </subcellularLocation>
</comment>
<evidence type="ECO:0000256" key="3">
    <source>
        <dbReference type="ARBA" id="ARBA00023242"/>
    </source>
</evidence>
<evidence type="ECO:0000256" key="4">
    <source>
        <dbReference type="SAM" id="MobiDB-lite"/>
    </source>
</evidence>
<evidence type="ECO:0000313" key="6">
    <source>
        <dbReference type="Proteomes" id="UP000383932"/>
    </source>
</evidence>
<evidence type="ECO:0000313" key="5">
    <source>
        <dbReference type="EMBL" id="KAB5596387.1"/>
    </source>
</evidence>
<protein>
    <submittedName>
        <fullName evidence="5">Protein DGCR14</fullName>
    </submittedName>
</protein>
<sequence length="546" mass="58900">MVQSELTSGTGASEYHGTLIRPGESKSLSRQVILDEDTYTSALSDIIARDFFPSLAHLDATNGYLSALESKDPEQISKSVRRLEGLATPTPGRYHNQQTPSHTPYATGPSDTPMSTRSAIESLGGKSITEGVSLDQFQARYTSEDNASFATIIQDENNQRKEKWAWAWDAQRKVEDRKTIEAACRETALIEAGKATLAITAAGEPDTTNTNNRPAKELSGDSSGRGLEVVLSSQGDSAGENQLVKVDQSPIMADIMAPQNDTRPAGVPAWKFKVWCIHCIPDEWQCLTLLKKARNSLMFPPDADQSPYDNISSVPVPVPAKGGLRSIHYGGTRIVEREEASGVTEPSSPTHSRVDAAIAGRPYVSGGETPKVAGHSFVSETASPSPAQLGPIGLKQLMTWGTLQGTPRIISSDGDDPPAPDPQTPFRIAEPSRRDLLSHRLANKASKSLAQRAALLSPHPHGQPSTPGSQTGPIRPKRTRGDMPPPMMTPRRSEISLSPAARKLLNRTGGGSMMTQREGWGEAATRQSKDLGKERWTPSPAVGRQR</sequence>
<dbReference type="OrthoDB" id="19679at2759"/>
<dbReference type="PANTHER" id="PTHR12940:SF0">
    <property type="entry name" value="SPLICING FACTOR ESS-2 HOMOLOG"/>
    <property type="match status" value="1"/>
</dbReference>
<dbReference type="GO" id="GO:0071013">
    <property type="term" value="C:catalytic step 2 spliceosome"/>
    <property type="evidence" value="ECO:0007669"/>
    <property type="project" value="TreeGrafter"/>
</dbReference>
<feature type="region of interest" description="Disordered" evidence="4">
    <location>
        <begin position="405"/>
        <end position="427"/>
    </location>
</feature>
<dbReference type="Proteomes" id="UP000383932">
    <property type="component" value="Unassembled WGS sequence"/>
</dbReference>
<feature type="region of interest" description="Disordered" evidence="4">
    <location>
        <begin position="86"/>
        <end position="116"/>
    </location>
</feature>
<comment type="similarity">
    <text evidence="2">Belongs to the ESS2 family.</text>
</comment>
<organism evidence="5 6">
    <name type="scientific">Ceratobasidium theobromae</name>
    <dbReference type="NCBI Taxonomy" id="1582974"/>
    <lineage>
        <taxon>Eukaryota</taxon>
        <taxon>Fungi</taxon>
        <taxon>Dikarya</taxon>
        <taxon>Basidiomycota</taxon>
        <taxon>Agaricomycotina</taxon>
        <taxon>Agaricomycetes</taxon>
        <taxon>Cantharellales</taxon>
        <taxon>Ceratobasidiaceae</taxon>
        <taxon>Ceratobasidium</taxon>
    </lineage>
</organism>
<comment type="caution">
    <text evidence="5">The sequence shown here is derived from an EMBL/GenBank/DDBJ whole genome shotgun (WGS) entry which is preliminary data.</text>
</comment>
<feature type="compositionally biased region" description="Polar residues" evidence="4">
    <location>
        <begin position="463"/>
        <end position="472"/>
    </location>
</feature>
<name>A0A5N5R0I6_9AGAM</name>
<keyword evidence="6" id="KW-1185">Reference proteome</keyword>
<feature type="region of interest" description="Disordered" evidence="4">
    <location>
        <begin position="371"/>
        <end position="390"/>
    </location>
</feature>
<proteinExistence type="inferred from homology"/>
<feature type="compositionally biased region" description="Polar residues" evidence="4">
    <location>
        <begin position="95"/>
        <end position="116"/>
    </location>
</feature>
<evidence type="ECO:0000256" key="1">
    <source>
        <dbReference type="ARBA" id="ARBA00004123"/>
    </source>
</evidence>
<feature type="region of interest" description="Disordered" evidence="4">
    <location>
        <begin position="457"/>
        <end position="546"/>
    </location>
</feature>
<keyword evidence="3" id="KW-0539">Nucleus</keyword>
<accession>A0A5N5R0I6</accession>
<gene>
    <name evidence="5" type="ORF">CTheo_24</name>
</gene>
<dbReference type="PANTHER" id="PTHR12940">
    <property type="entry name" value="ES-2 PROTEIN - RELATED"/>
    <property type="match status" value="1"/>
</dbReference>
<dbReference type="InterPro" id="IPR019148">
    <property type="entry name" value="Nuclear_protein_DGCR14_ESS-2"/>
</dbReference>